<comment type="similarity">
    <text evidence="2">Belongs to the parathyroid hormone family.</text>
</comment>
<dbReference type="GO" id="GO:0031856">
    <property type="term" value="F:parathyroid hormone receptor binding"/>
    <property type="evidence" value="ECO:0000318"/>
    <property type="project" value="GO_Central"/>
</dbReference>
<evidence type="ECO:0000313" key="12">
    <source>
        <dbReference type="Proteomes" id="UP000002280"/>
    </source>
</evidence>
<feature type="compositionally biased region" description="Basic and acidic residues" evidence="10">
    <location>
        <begin position="120"/>
        <end position="129"/>
    </location>
</feature>
<keyword evidence="6" id="KW-0165">Cleavage on pair of basic residues</keyword>
<evidence type="ECO:0000256" key="2">
    <source>
        <dbReference type="ARBA" id="ARBA00006307"/>
    </source>
</evidence>
<dbReference type="HOGENOM" id="CLU_164143_0_0_1"/>
<dbReference type="GO" id="GO:0007267">
    <property type="term" value="P:cell-cell signaling"/>
    <property type="evidence" value="ECO:0000318"/>
    <property type="project" value="GO_Central"/>
</dbReference>
<dbReference type="Ensembl" id="ENSMODT00000011089.4">
    <property type="protein sequence ID" value="ENSMODP00000010873.3"/>
    <property type="gene ID" value="ENSMODG00000008738.4"/>
</dbReference>
<organism evidence="11 12">
    <name type="scientific">Monodelphis domestica</name>
    <name type="common">Gray short-tailed opossum</name>
    <dbReference type="NCBI Taxonomy" id="13616"/>
    <lineage>
        <taxon>Eukaryota</taxon>
        <taxon>Metazoa</taxon>
        <taxon>Chordata</taxon>
        <taxon>Craniata</taxon>
        <taxon>Vertebrata</taxon>
        <taxon>Euteleostomi</taxon>
        <taxon>Mammalia</taxon>
        <taxon>Metatheria</taxon>
        <taxon>Didelphimorphia</taxon>
        <taxon>Didelphidae</taxon>
        <taxon>Monodelphis</taxon>
    </lineage>
</organism>
<evidence type="ECO:0000256" key="5">
    <source>
        <dbReference type="ARBA" id="ARBA00022525"/>
    </source>
</evidence>
<accession>F6PTD8</accession>
<dbReference type="STRING" id="13616.ENSMODP00000010873"/>
<comment type="subcellular location">
    <subcellularLocation>
        <location evidence="1">Secreted</location>
    </subcellularLocation>
</comment>
<dbReference type="GO" id="GO:0005615">
    <property type="term" value="C:extracellular space"/>
    <property type="evidence" value="ECO:0000318"/>
    <property type="project" value="GO_Central"/>
</dbReference>
<keyword evidence="5" id="KW-0964">Secreted</keyword>
<keyword evidence="7" id="KW-0372">Hormone</keyword>
<dbReference type="GeneTree" id="ENSGT00390000018603"/>
<keyword evidence="8" id="KW-0732">Signal</keyword>
<dbReference type="PANTHER" id="PTHR10541:SF2">
    <property type="entry name" value="PARATHYROID HORMONE"/>
    <property type="match status" value="1"/>
</dbReference>
<sequence>MSYRHLRRQKLLSIKVKMVSARDVARAIVVLYVIGFFTNADGKSVKKRVVSEIQLMHDRGENMVLENRLEWLRKKLEDVHTAHHGILRALVAPAEVQLRKRADSILDANEDHQLAPGEKTLGEKDKADVDILSKVNP</sequence>
<dbReference type="InParanoid" id="F6PTD8"/>
<reference evidence="11" key="3">
    <citation type="submission" date="2025-09" db="UniProtKB">
        <authorList>
            <consortium name="Ensembl"/>
        </authorList>
    </citation>
    <scope>IDENTIFICATION</scope>
</reference>
<dbReference type="AlphaFoldDB" id="F6PTD8"/>
<dbReference type="InterPro" id="IPR001415">
    <property type="entry name" value="PTH/PTH-rel"/>
</dbReference>
<comment type="subunit">
    <text evidence="3">Interacts with PTH1R (via N-terminal extracellular domain).</text>
</comment>
<evidence type="ECO:0000256" key="10">
    <source>
        <dbReference type="SAM" id="MobiDB-lite"/>
    </source>
</evidence>
<proteinExistence type="inferred from homology"/>
<evidence type="ECO:0000313" key="11">
    <source>
        <dbReference type="Ensembl" id="ENSMODP00000010873.3"/>
    </source>
</evidence>
<dbReference type="Bgee" id="ENSMODG00000008738">
    <property type="expression patterns" value="Expressed in testis and 7 other cell types or tissues"/>
</dbReference>
<dbReference type="PROSITE" id="PS00335">
    <property type="entry name" value="PARATHYROID"/>
    <property type="match status" value="1"/>
</dbReference>
<dbReference type="PANTHER" id="PTHR10541">
    <property type="entry name" value="PARATHYROID HORMONE"/>
    <property type="match status" value="1"/>
</dbReference>
<evidence type="ECO:0000256" key="8">
    <source>
        <dbReference type="ARBA" id="ARBA00022729"/>
    </source>
</evidence>
<dbReference type="GO" id="GO:0006874">
    <property type="term" value="P:intracellular calcium ion homeostasis"/>
    <property type="evidence" value="ECO:0007669"/>
    <property type="project" value="InterPro"/>
</dbReference>
<dbReference type="OMA" id="TEVQLMH"/>
<dbReference type="PIRSF" id="PIRSF001832">
    <property type="entry name" value="PTH"/>
    <property type="match status" value="1"/>
</dbReference>
<dbReference type="eggNOG" id="ENOG502SB2W">
    <property type="taxonomic scope" value="Eukaryota"/>
</dbReference>
<evidence type="ECO:0000256" key="4">
    <source>
        <dbReference type="ARBA" id="ARBA00022135"/>
    </source>
</evidence>
<dbReference type="Proteomes" id="UP000002280">
    <property type="component" value="Chromosome 5"/>
</dbReference>
<keyword evidence="12" id="KW-1185">Reference proteome</keyword>
<dbReference type="GO" id="GO:0005179">
    <property type="term" value="F:hormone activity"/>
    <property type="evidence" value="ECO:0000318"/>
    <property type="project" value="GO_Central"/>
</dbReference>
<name>F6PTD8_MONDO</name>
<reference evidence="11 12" key="1">
    <citation type="journal article" date="2007" name="Nature">
        <title>Genome of the marsupial Monodelphis domestica reveals innovation in non-coding sequences.</title>
        <authorList>
            <person name="Mikkelsen T.S."/>
            <person name="Wakefield M.J."/>
            <person name="Aken B."/>
            <person name="Amemiya C.T."/>
            <person name="Chang J.L."/>
            <person name="Duke S."/>
            <person name="Garber M."/>
            <person name="Gentles A.J."/>
            <person name="Goodstadt L."/>
            <person name="Heger A."/>
            <person name="Jurka J."/>
            <person name="Kamal M."/>
            <person name="Mauceli E."/>
            <person name="Searle S.M."/>
            <person name="Sharpe T."/>
            <person name="Baker M.L."/>
            <person name="Batzer M.A."/>
            <person name="Benos P.V."/>
            <person name="Belov K."/>
            <person name="Clamp M."/>
            <person name="Cook A."/>
            <person name="Cuff J."/>
            <person name="Das R."/>
            <person name="Davidow L."/>
            <person name="Deakin J.E."/>
            <person name="Fazzari M.J."/>
            <person name="Glass J.L."/>
            <person name="Grabherr M."/>
            <person name="Greally J.M."/>
            <person name="Gu W."/>
            <person name="Hore T.A."/>
            <person name="Huttley G.A."/>
            <person name="Kleber M."/>
            <person name="Jirtle R.L."/>
            <person name="Koina E."/>
            <person name="Lee J.T."/>
            <person name="Mahony S."/>
            <person name="Marra M.A."/>
            <person name="Miller R.D."/>
            <person name="Nicholls R.D."/>
            <person name="Oda M."/>
            <person name="Papenfuss A.T."/>
            <person name="Parra Z.E."/>
            <person name="Pollock D.D."/>
            <person name="Ray D.A."/>
            <person name="Schein J.E."/>
            <person name="Speed T.P."/>
            <person name="Thompson K."/>
            <person name="VandeBerg J.L."/>
            <person name="Wade C.M."/>
            <person name="Walker J.A."/>
            <person name="Waters P.D."/>
            <person name="Webber C."/>
            <person name="Weidman J.R."/>
            <person name="Xie X."/>
            <person name="Zody M.C."/>
            <person name="Baldwin J."/>
            <person name="Abdouelleil A."/>
            <person name="Abdulkadir J."/>
            <person name="Abebe A."/>
            <person name="Abera B."/>
            <person name="Abreu J."/>
            <person name="Acer S.C."/>
            <person name="Aftuck L."/>
            <person name="Alexander A."/>
            <person name="An P."/>
            <person name="Anderson E."/>
            <person name="Anderson S."/>
            <person name="Arachi H."/>
            <person name="Azer M."/>
            <person name="Bachantsang P."/>
            <person name="Barry A."/>
            <person name="Bayul T."/>
            <person name="Berlin A."/>
            <person name="Bessette D."/>
            <person name="Bloom T."/>
            <person name="Bloom T."/>
            <person name="Boguslavskiy L."/>
            <person name="Bonnet C."/>
            <person name="Boukhgalter B."/>
            <person name="Bourzgui I."/>
            <person name="Brown A."/>
            <person name="Cahill P."/>
            <person name="Channer S."/>
            <person name="Cheshatsang Y."/>
            <person name="Chuda L."/>
            <person name="Citroen M."/>
            <person name="Collymore A."/>
            <person name="Cooke P."/>
            <person name="Costello M."/>
            <person name="D'Aco K."/>
            <person name="Daza R."/>
            <person name="De Haan G."/>
            <person name="DeGray S."/>
            <person name="DeMaso C."/>
            <person name="Dhargay N."/>
            <person name="Dooley K."/>
            <person name="Dooley E."/>
            <person name="Doricent M."/>
            <person name="Dorje P."/>
            <person name="Dorjee K."/>
            <person name="Dupes A."/>
            <person name="Elong R."/>
            <person name="Falk J."/>
            <person name="Farina A."/>
            <person name="Faro S."/>
            <person name="Ferguson D."/>
            <person name="Fisher S."/>
            <person name="Foley C.D."/>
            <person name="Franke A."/>
            <person name="Friedrich D."/>
            <person name="Gadbois L."/>
            <person name="Gearin G."/>
            <person name="Gearin C.R."/>
            <person name="Giannoukos G."/>
            <person name="Goode T."/>
            <person name="Graham J."/>
            <person name="Grandbois E."/>
            <person name="Grewal S."/>
            <person name="Gyaltsen K."/>
            <person name="Hafez N."/>
            <person name="Hagos B."/>
            <person name="Hall J."/>
            <person name="Henson C."/>
            <person name="Hollinger A."/>
            <person name="Honan T."/>
            <person name="Huard M.D."/>
            <person name="Hughes L."/>
            <person name="Hurhula B."/>
            <person name="Husby M.E."/>
            <person name="Kamat A."/>
            <person name="Kanga B."/>
            <person name="Kashin S."/>
            <person name="Khazanovich D."/>
            <person name="Kisner P."/>
            <person name="Lance K."/>
            <person name="Lara M."/>
            <person name="Lee W."/>
            <person name="Lennon N."/>
            <person name="Letendre F."/>
            <person name="LeVine R."/>
            <person name="Lipovsky A."/>
            <person name="Liu X."/>
            <person name="Liu J."/>
            <person name="Liu S."/>
            <person name="Lokyitsang T."/>
            <person name="Lokyitsang Y."/>
            <person name="Lubonja R."/>
            <person name="Lui A."/>
            <person name="MacDonald P."/>
            <person name="Magnisalis V."/>
            <person name="Maru K."/>
            <person name="Matthews C."/>
            <person name="McCusker W."/>
            <person name="McDonough S."/>
            <person name="Mehta T."/>
            <person name="Meldrim J."/>
            <person name="Meneus L."/>
            <person name="Mihai O."/>
            <person name="Mihalev A."/>
            <person name="Mihova T."/>
            <person name="Mittelman R."/>
            <person name="Mlenga V."/>
            <person name="Montmayeur A."/>
            <person name="Mulrain L."/>
            <person name="Navidi A."/>
            <person name="Naylor J."/>
            <person name="Negash T."/>
            <person name="Nguyen T."/>
            <person name="Nguyen N."/>
            <person name="Nicol R."/>
            <person name="Norbu C."/>
            <person name="Norbu N."/>
            <person name="Novod N."/>
            <person name="O'Neill B."/>
            <person name="Osman S."/>
            <person name="Markiewicz E."/>
            <person name="Oyono O.L."/>
            <person name="Patti C."/>
            <person name="Phunkhang P."/>
            <person name="Pierre F."/>
            <person name="Priest M."/>
            <person name="Raghuraman S."/>
            <person name="Rege F."/>
            <person name="Reyes R."/>
            <person name="Rise C."/>
            <person name="Rogov P."/>
            <person name="Ross K."/>
            <person name="Ryan E."/>
            <person name="Settipalli S."/>
            <person name="Shea T."/>
            <person name="Sherpa N."/>
            <person name="Shi L."/>
            <person name="Shih D."/>
            <person name="Sparrow T."/>
            <person name="Spaulding J."/>
            <person name="Stalker J."/>
            <person name="Stange-Thomann N."/>
            <person name="Stavropoulos S."/>
            <person name="Stone C."/>
            <person name="Strader C."/>
            <person name="Tesfaye S."/>
            <person name="Thomson T."/>
            <person name="Thoulutsang Y."/>
            <person name="Thoulutsang D."/>
            <person name="Topham K."/>
            <person name="Topping I."/>
            <person name="Tsamla T."/>
            <person name="Vassiliev H."/>
            <person name="Vo A."/>
            <person name="Wangchuk T."/>
            <person name="Wangdi T."/>
            <person name="Weiand M."/>
            <person name="Wilkinson J."/>
            <person name="Wilson A."/>
            <person name="Yadav S."/>
            <person name="Young G."/>
            <person name="Yu Q."/>
            <person name="Zembek L."/>
            <person name="Zhong D."/>
            <person name="Zimmer A."/>
            <person name="Zwirko Z."/>
            <person name="Jaffe D.B."/>
            <person name="Alvarez P."/>
            <person name="Brockman W."/>
            <person name="Butler J."/>
            <person name="Chin C."/>
            <person name="Gnerre S."/>
            <person name="MacCallum I."/>
            <person name="Graves J.A."/>
            <person name="Ponting C.P."/>
            <person name="Breen M."/>
            <person name="Samollow P.B."/>
            <person name="Lander E.S."/>
            <person name="Lindblad-Toh K."/>
        </authorList>
    </citation>
    <scope>NUCLEOTIDE SEQUENCE [LARGE SCALE GENOMIC DNA]</scope>
</reference>
<feature type="region of interest" description="Disordered" evidence="10">
    <location>
        <begin position="109"/>
        <end position="129"/>
    </location>
</feature>
<evidence type="ECO:0000256" key="1">
    <source>
        <dbReference type="ARBA" id="ARBA00004613"/>
    </source>
</evidence>
<evidence type="ECO:0000256" key="6">
    <source>
        <dbReference type="ARBA" id="ARBA00022685"/>
    </source>
</evidence>
<dbReference type="InterPro" id="IPR003625">
    <property type="entry name" value="PTH"/>
</dbReference>
<dbReference type="FunCoup" id="F6PTD8">
    <property type="interactions" value="89"/>
</dbReference>
<protein>
    <recommendedName>
        <fullName evidence="4">Parathyroid hormone</fullName>
    </recommendedName>
</protein>
<evidence type="ECO:0000256" key="7">
    <source>
        <dbReference type="ARBA" id="ARBA00022702"/>
    </source>
</evidence>
<evidence type="ECO:0000256" key="3">
    <source>
        <dbReference type="ARBA" id="ARBA00011605"/>
    </source>
</evidence>
<dbReference type="Pfam" id="PF01279">
    <property type="entry name" value="Parathyroid"/>
    <property type="match status" value="1"/>
</dbReference>
<reference evidence="11" key="2">
    <citation type="submission" date="2025-08" db="UniProtKB">
        <authorList>
            <consortium name="Ensembl"/>
        </authorList>
    </citation>
    <scope>IDENTIFICATION</scope>
</reference>
<comment type="function">
    <text evidence="9">Parathyroid hormone elevates calcium level by dissolving the salts in bone and preventing their renal excretion. Acts by binding to its receptor, PTH1R, activating G protein-coupled receptor signaling. Stimulates [1-14C]-2-deoxy-D-glucose (2DG) transport and glycogen synthesis in osteoblastic cells.</text>
</comment>
<dbReference type="SMART" id="SM00087">
    <property type="entry name" value="PTH"/>
    <property type="match status" value="1"/>
</dbReference>
<evidence type="ECO:0000256" key="9">
    <source>
        <dbReference type="ARBA" id="ARBA00093407"/>
    </source>
</evidence>